<protein>
    <submittedName>
        <fullName evidence="1">Uncharacterized protein</fullName>
    </submittedName>
</protein>
<dbReference type="Proteomes" id="UP001152795">
    <property type="component" value="Unassembled WGS sequence"/>
</dbReference>
<gene>
    <name evidence="1" type="ORF">PACLA_8A064851</name>
</gene>
<evidence type="ECO:0000313" key="1">
    <source>
        <dbReference type="EMBL" id="CAB4043947.1"/>
    </source>
</evidence>
<name>A0A6S7KGB5_PARCT</name>
<dbReference type="AlphaFoldDB" id="A0A6S7KGB5"/>
<evidence type="ECO:0000313" key="2">
    <source>
        <dbReference type="Proteomes" id="UP001152795"/>
    </source>
</evidence>
<dbReference type="EMBL" id="CACRXK020033615">
    <property type="protein sequence ID" value="CAB4043947.1"/>
    <property type="molecule type" value="Genomic_DNA"/>
</dbReference>
<sequence length="101" mass="11107">MSKIELVIFALIVLAKESSSQQCPCNDGLNFVGDNVNEYGISRGLEKSLTAVTACFWMNISPCYAEDHGPTILSYATHQSDNELIIWVKPTLKVARGSVWA</sequence>
<dbReference type="Gene3D" id="2.60.120.200">
    <property type="match status" value="1"/>
</dbReference>
<accession>A0A6S7KGB5</accession>
<organism evidence="1 2">
    <name type="scientific">Paramuricea clavata</name>
    <name type="common">Red gorgonian</name>
    <name type="synonym">Violescent sea-whip</name>
    <dbReference type="NCBI Taxonomy" id="317549"/>
    <lineage>
        <taxon>Eukaryota</taxon>
        <taxon>Metazoa</taxon>
        <taxon>Cnidaria</taxon>
        <taxon>Anthozoa</taxon>
        <taxon>Octocorallia</taxon>
        <taxon>Malacalcyonacea</taxon>
        <taxon>Plexauridae</taxon>
        <taxon>Paramuricea</taxon>
    </lineage>
</organism>
<keyword evidence="2" id="KW-1185">Reference proteome</keyword>
<proteinExistence type="predicted"/>
<comment type="caution">
    <text evidence="1">The sequence shown here is derived from an EMBL/GenBank/DDBJ whole genome shotgun (WGS) entry which is preliminary data.</text>
</comment>
<reference evidence="1" key="1">
    <citation type="submission" date="2020-04" db="EMBL/GenBank/DDBJ databases">
        <authorList>
            <person name="Alioto T."/>
            <person name="Alioto T."/>
            <person name="Gomez Garrido J."/>
        </authorList>
    </citation>
    <scope>NUCLEOTIDE SEQUENCE</scope>
    <source>
        <strain evidence="1">A484AB</strain>
    </source>
</reference>
<feature type="non-terminal residue" evidence="1">
    <location>
        <position position="101"/>
    </location>
</feature>